<dbReference type="EMBL" id="FOHA01000009">
    <property type="protein sequence ID" value="SER88167.1"/>
    <property type="molecule type" value="Genomic_DNA"/>
</dbReference>
<evidence type="ECO:0000313" key="6">
    <source>
        <dbReference type="EMBL" id="SER88167.1"/>
    </source>
</evidence>
<dbReference type="SMART" id="SM00422">
    <property type="entry name" value="HTH_MERR"/>
    <property type="match status" value="1"/>
</dbReference>
<dbReference type="PANTHER" id="PTHR30204">
    <property type="entry name" value="REDOX-CYCLING DRUG-SENSING TRANSCRIPTIONAL ACTIVATOR SOXR"/>
    <property type="match status" value="1"/>
</dbReference>
<evidence type="ECO:0000256" key="2">
    <source>
        <dbReference type="ARBA" id="ARBA00023015"/>
    </source>
</evidence>
<keyword evidence="4" id="KW-0804">Transcription</keyword>
<dbReference type="AlphaFoldDB" id="A0A1H9STH1"/>
<evidence type="ECO:0000313" key="7">
    <source>
        <dbReference type="Proteomes" id="UP000198948"/>
    </source>
</evidence>
<gene>
    <name evidence="6" type="ORF">SAMN04488559_10925</name>
</gene>
<dbReference type="GO" id="GO:0003700">
    <property type="term" value="F:DNA-binding transcription factor activity"/>
    <property type="evidence" value="ECO:0007669"/>
    <property type="project" value="InterPro"/>
</dbReference>
<dbReference type="PANTHER" id="PTHR30204:SF69">
    <property type="entry name" value="MERR-FAMILY TRANSCRIPTIONAL REGULATOR"/>
    <property type="match status" value="1"/>
</dbReference>
<sequence length="142" mass="16485">MYTIKKLAQKVALPVSTIRYYERVGLLVPQRGENHYRYFTEADVLKIKYIKVMKYIGFTIEEIKRLLQLDETPLEAACIAEMDGLLGHKEKAIHEKIKQLTLVLDLMTSMKPQLMATNDEQQRPKINQKIATIYTEISQKGE</sequence>
<keyword evidence="1" id="KW-0678">Repressor</keyword>
<evidence type="ECO:0000256" key="1">
    <source>
        <dbReference type="ARBA" id="ARBA00022491"/>
    </source>
</evidence>
<dbReference type="Proteomes" id="UP000198948">
    <property type="component" value="Unassembled WGS sequence"/>
</dbReference>
<dbReference type="GO" id="GO:0003677">
    <property type="term" value="F:DNA binding"/>
    <property type="evidence" value="ECO:0007669"/>
    <property type="project" value="UniProtKB-KW"/>
</dbReference>
<evidence type="ECO:0000256" key="4">
    <source>
        <dbReference type="ARBA" id="ARBA00023163"/>
    </source>
</evidence>
<name>A0A1H9STH1_9LACT</name>
<proteinExistence type="predicted"/>
<dbReference type="PRINTS" id="PR00040">
    <property type="entry name" value="HTHMERR"/>
</dbReference>
<dbReference type="OrthoDB" id="9811174at2"/>
<dbReference type="InterPro" id="IPR047057">
    <property type="entry name" value="MerR_fam"/>
</dbReference>
<accession>A0A1H9STH1</accession>
<keyword evidence="3 6" id="KW-0238">DNA-binding</keyword>
<dbReference type="Gene3D" id="1.10.1660.10">
    <property type="match status" value="1"/>
</dbReference>
<evidence type="ECO:0000256" key="3">
    <source>
        <dbReference type="ARBA" id="ARBA00023125"/>
    </source>
</evidence>
<dbReference type="PROSITE" id="PS50937">
    <property type="entry name" value="HTH_MERR_2"/>
    <property type="match status" value="1"/>
</dbReference>
<dbReference type="Pfam" id="PF13411">
    <property type="entry name" value="MerR_1"/>
    <property type="match status" value="1"/>
</dbReference>
<reference evidence="6 7" key="1">
    <citation type="submission" date="2016-10" db="EMBL/GenBank/DDBJ databases">
        <authorList>
            <person name="de Groot N.N."/>
        </authorList>
    </citation>
    <scope>NUCLEOTIDE SEQUENCE [LARGE SCALE GENOMIC DNA]</scope>
    <source>
        <strain evidence="6 7">DSM 13760</strain>
    </source>
</reference>
<organism evidence="6 7">
    <name type="scientific">Isobaculum melis</name>
    <dbReference type="NCBI Taxonomy" id="142588"/>
    <lineage>
        <taxon>Bacteria</taxon>
        <taxon>Bacillati</taxon>
        <taxon>Bacillota</taxon>
        <taxon>Bacilli</taxon>
        <taxon>Lactobacillales</taxon>
        <taxon>Carnobacteriaceae</taxon>
        <taxon>Isobaculum</taxon>
    </lineage>
</organism>
<dbReference type="RefSeq" id="WP_092652183.1">
    <property type="nucleotide sequence ID" value="NZ_FOHA01000009.1"/>
</dbReference>
<keyword evidence="2" id="KW-0805">Transcription regulation</keyword>
<protein>
    <submittedName>
        <fullName evidence="6">DNA-binding transcriptional regulator, MerR family</fullName>
    </submittedName>
</protein>
<dbReference type="InterPro" id="IPR009061">
    <property type="entry name" value="DNA-bd_dom_put_sf"/>
</dbReference>
<evidence type="ECO:0000259" key="5">
    <source>
        <dbReference type="PROSITE" id="PS50937"/>
    </source>
</evidence>
<dbReference type="SUPFAM" id="SSF46955">
    <property type="entry name" value="Putative DNA-binding domain"/>
    <property type="match status" value="1"/>
</dbReference>
<dbReference type="InterPro" id="IPR000551">
    <property type="entry name" value="MerR-type_HTH_dom"/>
</dbReference>
<feature type="domain" description="HTH merR-type" evidence="5">
    <location>
        <begin position="1"/>
        <end position="69"/>
    </location>
</feature>
<dbReference type="STRING" id="142588.SAMN04488559_10925"/>
<keyword evidence="7" id="KW-1185">Reference proteome</keyword>